<keyword evidence="1" id="KW-1133">Transmembrane helix</keyword>
<feature type="transmembrane region" description="Helical" evidence="1">
    <location>
        <begin position="29"/>
        <end position="48"/>
    </location>
</feature>
<keyword evidence="1" id="KW-0812">Transmembrane</keyword>
<protein>
    <submittedName>
        <fullName evidence="2">Uncharacterized protein</fullName>
    </submittedName>
</protein>
<accession>A0A0B6Z914</accession>
<name>A0A0B6Z914_9EUPU</name>
<dbReference type="AlphaFoldDB" id="A0A0B6Z914"/>
<gene>
    <name evidence="2" type="primary">ORF53528</name>
</gene>
<reference evidence="2" key="1">
    <citation type="submission" date="2014-12" db="EMBL/GenBank/DDBJ databases">
        <title>Insight into the proteome of Arion vulgaris.</title>
        <authorList>
            <person name="Aradska J."/>
            <person name="Bulat T."/>
            <person name="Smidak R."/>
            <person name="Sarate P."/>
            <person name="Gangsoo J."/>
            <person name="Sialana F."/>
            <person name="Bilban M."/>
            <person name="Lubec G."/>
        </authorList>
    </citation>
    <scope>NUCLEOTIDE SEQUENCE</scope>
    <source>
        <tissue evidence="2">Skin</tissue>
    </source>
</reference>
<sequence length="51" mass="5870">MNDLSHYILTVHLTRNGLLLSISQYVHTVRLAIPVYVTYVYTISALLFQSM</sequence>
<evidence type="ECO:0000256" key="1">
    <source>
        <dbReference type="SAM" id="Phobius"/>
    </source>
</evidence>
<proteinExistence type="predicted"/>
<organism evidence="2">
    <name type="scientific">Arion vulgaris</name>
    <dbReference type="NCBI Taxonomy" id="1028688"/>
    <lineage>
        <taxon>Eukaryota</taxon>
        <taxon>Metazoa</taxon>
        <taxon>Spiralia</taxon>
        <taxon>Lophotrochozoa</taxon>
        <taxon>Mollusca</taxon>
        <taxon>Gastropoda</taxon>
        <taxon>Heterobranchia</taxon>
        <taxon>Euthyneura</taxon>
        <taxon>Panpulmonata</taxon>
        <taxon>Eupulmonata</taxon>
        <taxon>Stylommatophora</taxon>
        <taxon>Helicina</taxon>
        <taxon>Arionoidea</taxon>
        <taxon>Arionidae</taxon>
        <taxon>Arion</taxon>
    </lineage>
</organism>
<dbReference type="EMBL" id="HACG01018123">
    <property type="protein sequence ID" value="CEK64988.1"/>
    <property type="molecule type" value="Transcribed_RNA"/>
</dbReference>
<evidence type="ECO:0000313" key="2">
    <source>
        <dbReference type="EMBL" id="CEK64988.1"/>
    </source>
</evidence>
<keyword evidence="1" id="KW-0472">Membrane</keyword>